<evidence type="ECO:0000313" key="2">
    <source>
        <dbReference type="Proteomes" id="UP001476798"/>
    </source>
</evidence>
<accession>A0ABV0MPP7</accession>
<dbReference type="GO" id="GO:0016301">
    <property type="term" value="F:kinase activity"/>
    <property type="evidence" value="ECO:0007669"/>
    <property type="project" value="UniProtKB-KW"/>
</dbReference>
<sequence>MSPLSRNIADLLGLPLEDQNVPHITAVTSGVGEPDFVLGQLYQLSTSLAPEMAKSWAALASWAYRWGRKVVDNASQGEGLPLLPGEKKDIEELLPATTSEEDKETIFSILGQAMCRPTGIQDEDMALQQEDDEDDMVDVIWRQLTSSCPWLGEAGQHVTDGLIRVWRRVVDRIFGLYRVSCHAYFTFLKLNAGQVRTEDRILQHSEGSSVGAGTWFSSVSFPQWLSLVLFFRCLLMRMTRSSCCPVTTANRAMMMLSSWQPCVFFGYW</sequence>
<organism evidence="1 2">
    <name type="scientific">Goodea atripinnis</name>
    <dbReference type="NCBI Taxonomy" id="208336"/>
    <lineage>
        <taxon>Eukaryota</taxon>
        <taxon>Metazoa</taxon>
        <taxon>Chordata</taxon>
        <taxon>Craniata</taxon>
        <taxon>Vertebrata</taxon>
        <taxon>Euteleostomi</taxon>
        <taxon>Actinopterygii</taxon>
        <taxon>Neopterygii</taxon>
        <taxon>Teleostei</taxon>
        <taxon>Neoteleostei</taxon>
        <taxon>Acanthomorphata</taxon>
        <taxon>Ovalentaria</taxon>
        <taxon>Atherinomorphae</taxon>
        <taxon>Cyprinodontiformes</taxon>
        <taxon>Goodeidae</taxon>
        <taxon>Goodea</taxon>
    </lineage>
</organism>
<keyword evidence="1" id="KW-0808">Transferase</keyword>
<comment type="caution">
    <text evidence="1">The sequence shown here is derived from an EMBL/GenBank/DDBJ whole genome shotgun (WGS) entry which is preliminary data.</text>
</comment>
<dbReference type="Proteomes" id="UP001476798">
    <property type="component" value="Unassembled WGS sequence"/>
</dbReference>
<reference evidence="1 2" key="1">
    <citation type="submission" date="2021-06" db="EMBL/GenBank/DDBJ databases">
        <authorList>
            <person name="Palmer J.M."/>
        </authorList>
    </citation>
    <scope>NUCLEOTIDE SEQUENCE [LARGE SCALE GENOMIC DNA]</scope>
    <source>
        <strain evidence="1 2">GA_2019</strain>
        <tissue evidence="1">Muscle</tissue>
    </source>
</reference>
<keyword evidence="1" id="KW-0418">Kinase</keyword>
<gene>
    <name evidence="1" type="primary">SMG1_2</name>
    <name evidence="1" type="ORF">GOODEAATRI_006154</name>
</gene>
<name>A0ABV0MPP7_9TELE</name>
<evidence type="ECO:0000313" key="1">
    <source>
        <dbReference type="EMBL" id="MEQ2161086.1"/>
    </source>
</evidence>
<keyword evidence="2" id="KW-1185">Reference proteome</keyword>
<protein>
    <submittedName>
        <fullName evidence="1">Serine/threonine-protein kinase smg1</fullName>
    </submittedName>
</protein>
<proteinExistence type="predicted"/>
<dbReference type="EMBL" id="JAHRIO010010287">
    <property type="protein sequence ID" value="MEQ2161086.1"/>
    <property type="molecule type" value="Genomic_DNA"/>
</dbReference>